<evidence type="ECO:0000313" key="1">
    <source>
        <dbReference type="EMBL" id="CAE0386856.1"/>
    </source>
</evidence>
<accession>A0A7S3NUJ1</accession>
<sequence length="147" mass="16665">MKFEGQINIKGQGKFIYDKQKSLLELLKQVSDGKGGDEFFPNTPFGLNNNQFPEHTQKEIDEYRAKLASKQEDFLSKNPHLFSDLGVLTTKEIQESLDAMKDAIGNSVNLKNEEMNYNYSNQFESVKDLLSPTQAGVNQCEILNNPN</sequence>
<dbReference type="AlphaFoldDB" id="A0A7S3NUJ1"/>
<protein>
    <submittedName>
        <fullName evidence="1">Uncharacterized protein</fullName>
    </submittedName>
</protein>
<reference evidence="1" key="1">
    <citation type="submission" date="2021-01" db="EMBL/GenBank/DDBJ databases">
        <authorList>
            <person name="Corre E."/>
            <person name="Pelletier E."/>
            <person name="Niang G."/>
            <person name="Scheremetjew M."/>
            <person name="Finn R."/>
            <person name="Kale V."/>
            <person name="Holt S."/>
            <person name="Cochrane G."/>
            <person name="Meng A."/>
            <person name="Brown T."/>
            <person name="Cohen L."/>
        </authorList>
    </citation>
    <scope>NUCLEOTIDE SEQUENCE</scope>
    <source>
        <strain evidence="1">CT5</strain>
    </source>
</reference>
<gene>
    <name evidence="1" type="ORF">ECRA1380_LOCUS11820</name>
</gene>
<name>A0A7S3NUJ1_EUPCR</name>
<organism evidence="1">
    <name type="scientific">Euplotes crassus</name>
    <dbReference type="NCBI Taxonomy" id="5936"/>
    <lineage>
        <taxon>Eukaryota</taxon>
        <taxon>Sar</taxon>
        <taxon>Alveolata</taxon>
        <taxon>Ciliophora</taxon>
        <taxon>Intramacronucleata</taxon>
        <taxon>Spirotrichea</taxon>
        <taxon>Hypotrichia</taxon>
        <taxon>Euplotida</taxon>
        <taxon>Euplotidae</taxon>
        <taxon>Moneuplotes</taxon>
    </lineage>
</organism>
<dbReference type="EMBL" id="HBIK01025582">
    <property type="protein sequence ID" value="CAE0386856.1"/>
    <property type="molecule type" value="Transcribed_RNA"/>
</dbReference>
<proteinExistence type="predicted"/>